<proteinExistence type="predicted"/>
<name>A0ABS9S1W6_9GAMM</name>
<dbReference type="Proteomes" id="UP001320609">
    <property type="component" value="Unassembled WGS sequence"/>
</dbReference>
<evidence type="ECO:0000313" key="1">
    <source>
        <dbReference type="EMBL" id="MCH4810101.1"/>
    </source>
</evidence>
<protein>
    <submittedName>
        <fullName evidence="1">Uncharacterized protein</fullName>
    </submittedName>
</protein>
<comment type="caution">
    <text evidence="1">The sequence shown here is derived from an EMBL/GenBank/DDBJ whole genome shotgun (WGS) entry which is preliminary data.</text>
</comment>
<dbReference type="SUPFAM" id="SSF48452">
    <property type="entry name" value="TPR-like"/>
    <property type="match status" value="1"/>
</dbReference>
<sequence length="219" mass="23777">MRTLSFSRLSLSKLIITAAIGSTLTLSPITAIAFEGELFSLKNRWEHTVTALPANERENTLKALVSEAEQLANQYSDEADVLVWQGIILASYARERGGLGALGTAGDARDALEKAIELDPQGLNGSAYVTLGALYDRAPGRPLGFGNSDTAEKMFQRALEIRPDGIDVNYYYAAFLKEEGNAQAAREHAQRAVNGTARDTRQASDEALRRDAEAMLSQL</sequence>
<reference evidence="1 2" key="1">
    <citation type="submission" date="2022-03" db="EMBL/GenBank/DDBJ databases">
        <title>Genomic signatures underlying metal tolerance in selected Arctic bacterial isolates.</title>
        <authorList>
            <person name="Thomas F.A."/>
            <person name="Venkatachalam S."/>
            <person name="Krishnan K.P."/>
        </authorList>
    </citation>
    <scope>NUCLEOTIDE SEQUENCE [LARGE SCALE GENOMIC DNA]</scope>
    <source>
        <strain evidence="1 2">HM116</strain>
    </source>
</reference>
<gene>
    <name evidence="1" type="ORF">MLE19_02035</name>
</gene>
<evidence type="ECO:0000313" key="2">
    <source>
        <dbReference type="Proteomes" id="UP001320609"/>
    </source>
</evidence>
<dbReference type="InterPro" id="IPR011990">
    <property type="entry name" value="TPR-like_helical_dom_sf"/>
</dbReference>
<dbReference type="Gene3D" id="1.25.40.10">
    <property type="entry name" value="Tetratricopeptide repeat domain"/>
    <property type="match status" value="1"/>
</dbReference>
<dbReference type="RefSeq" id="WP_240716409.1">
    <property type="nucleotide sequence ID" value="NZ_JAKVTW010000001.1"/>
</dbReference>
<dbReference type="EMBL" id="JAKVTW010000001">
    <property type="protein sequence ID" value="MCH4810101.1"/>
    <property type="molecule type" value="Genomic_DNA"/>
</dbReference>
<keyword evidence="2" id="KW-1185">Reference proteome</keyword>
<organism evidence="1 2">
    <name type="scientific">Vreelandella neptunia</name>
    <dbReference type="NCBI Taxonomy" id="115551"/>
    <lineage>
        <taxon>Bacteria</taxon>
        <taxon>Pseudomonadati</taxon>
        <taxon>Pseudomonadota</taxon>
        <taxon>Gammaproteobacteria</taxon>
        <taxon>Oceanospirillales</taxon>
        <taxon>Halomonadaceae</taxon>
        <taxon>Vreelandella</taxon>
    </lineage>
</organism>
<accession>A0ABS9S1W6</accession>